<organism evidence="8 9">
    <name type="scientific">Larinioides sclopetarius</name>
    <dbReference type="NCBI Taxonomy" id="280406"/>
    <lineage>
        <taxon>Eukaryota</taxon>
        <taxon>Metazoa</taxon>
        <taxon>Ecdysozoa</taxon>
        <taxon>Arthropoda</taxon>
        <taxon>Chelicerata</taxon>
        <taxon>Arachnida</taxon>
        <taxon>Araneae</taxon>
        <taxon>Araneomorphae</taxon>
        <taxon>Entelegynae</taxon>
        <taxon>Araneoidea</taxon>
        <taxon>Araneidae</taxon>
        <taxon>Larinioides</taxon>
    </lineage>
</organism>
<keyword evidence="5 6" id="KW-0472">Membrane</keyword>
<proteinExistence type="predicted"/>
<dbReference type="InterPro" id="IPR020846">
    <property type="entry name" value="MFS_dom"/>
</dbReference>
<protein>
    <recommendedName>
        <fullName evidence="7">Major facilitator superfamily (MFS) profile domain-containing protein</fullName>
    </recommendedName>
</protein>
<keyword evidence="4 6" id="KW-1133">Transmembrane helix</keyword>
<feature type="non-terminal residue" evidence="8">
    <location>
        <position position="1"/>
    </location>
</feature>
<reference evidence="8 9" key="1">
    <citation type="submission" date="2024-04" db="EMBL/GenBank/DDBJ databases">
        <authorList>
            <person name="Rising A."/>
            <person name="Reimegard J."/>
            <person name="Sonavane S."/>
            <person name="Akerstrom W."/>
            <person name="Nylinder S."/>
            <person name="Hedman E."/>
            <person name="Kallberg Y."/>
        </authorList>
    </citation>
    <scope>NUCLEOTIDE SEQUENCE [LARGE SCALE GENOMIC DNA]</scope>
</reference>
<accession>A0AAV2BTS6</accession>
<comment type="subcellular location">
    <subcellularLocation>
        <location evidence="1">Membrane</location>
        <topology evidence="1">Multi-pass membrane protein</topology>
    </subcellularLocation>
</comment>
<dbReference type="Gene3D" id="1.20.1250.20">
    <property type="entry name" value="MFS general substrate transporter like domains"/>
    <property type="match status" value="1"/>
</dbReference>
<comment type="caution">
    <text evidence="8">The sequence shown here is derived from an EMBL/GenBank/DDBJ whole genome shotgun (WGS) entry which is preliminary data.</text>
</comment>
<dbReference type="GO" id="GO:0016020">
    <property type="term" value="C:membrane"/>
    <property type="evidence" value="ECO:0007669"/>
    <property type="project" value="UniProtKB-SubCell"/>
</dbReference>
<feature type="transmembrane region" description="Helical" evidence="6">
    <location>
        <begin position="149"/>
        <end position="169"/>
    </location>
</feature>
<evidence type="ECO:0000256" key="5">
    <source>
        <dbReference type="ARBA" id="ARBA00023136"/>
    </source>
</evidence>
<evidence type="ECO:0000256" key="6">
    <source>
        <dbReference type="SAM" id="Phobius"/>
    </source>
</evidence>
<keyword evidence="9" id="KW-1185">Reference proteome</keyword>
<dbReference type="PANTHER" id="PTHR23511">
    <property type="entry name" value="SYNAPTIC VESICLE GLYCOPROTEIN 2"/>
    <property type="match status" value="1"/>
</dbReference>
<gene>
    <name evidence="8" type="ORF">LARSCL_LOCUS21374</name>
</gene>
<name>A0AAV2BTS6_9ARAC</name>
<keyword evidence="3 6" id="KW-0812">Transmembrane</keyword>
<dbReference type="InterPro" id="IPR036259">
    <property type="entry name" value="MFS_trans_sf"/>
</dbReference>
<sequence>LLKVEGDNQRNGDQSEIESNIKPCVEFSQQNFIDLLWTSAAEFPSLFIFTFLAELCGRKVLLSASCIINGFLLLLLLLRTYKIVILLVLFAARGLLLAVFQLIYIVTIEIYPTTFRALGMGFGNFFSKLAGFVVPYVSQMLVFEHPSVAMGLMAGACFLSGIAAAFLPFETRGVQMK</sequence>
<dbReference type="PROSITE" id="PS50850">
    <property type="entry name" value="MFS"/>
    <property type="match status" value="1"/>
</dbReference>
<evidence type="ECO:0000259" key="7">
    <source>
        <dbReference type="PROSITE" id="PS50850"/>
    </source>
</evidence>
<feature type="transmembrane region" description="Helical" evidence="6">
    <location>
        <begin position="117"/>
        <end position="137"/>
    </location>
</feature>
<evidence type="ECO:0000256" key="1">
    <source>
        <dbReference type="ARBA" id="ARBA00004141"/>
    </source>
</evidence>
<feature type="non-terminal residue" evidence="8">
    <location>
        <position position="177"/>
    </location>
</feature>
<evidence type="ECO:0000256" key="3">
    <source>
        <dbReference type="ARBA" id="ARBA00022692"/>
    </source>
</evidence>
<dbReference type="AlphaFoldDB" id="A0AAV2BTS6"/>
<dbReference type="SUPFAM" id="SSF103473">
    <property type="entry name" value="MFS general substrate transporter"/>
    <property type="match status" value="1"/>
</dbReference>
<feature type="transmembrane region" description="Helical" evidence="6">
    <location>
        <begin position="60"/>
        <end position="78"/>
    </location>
</feature>
<feature type="transmembrane region" description="Helical" evidence="6">
    <location>
        <begin position="84"/>
        <end position="105"/>
    </location>
</feature>
<evidence type="ECO:0000313" key="9">
    <source>
        <dbReference type="Proteomes" id="UP001497382"/>
    </source>
</evidence>
<evidence type="ECO:0000313" key="8">
    <source>
        <dbReference type="EMBL" id="CAL1299458.1"/>
    </source>
</evidence>
<evidence type="ECO:0000256" key="2">
    <source>
        <dbReference type="ARBA" id="ARBA00022448"/>
    </source>
</evidence>
<dbReference type="Proteomes" id="UP001497382">
    <property type="component" value="Unassembled WGS sequence"/>
</dbReference>
<feature type="domain" description="Major facilitator superfamily (MFS) profile" evidence="7">
    <location>
        <begin position="1"/>
        <end position="172"/>
    </location>
</feature>
<keyword evidence="2" id="KW-0813">Transport</keyword>
<dbReference type="EMBL" id="CAXIEN010000502">
    <property type="protein sequence ID" value="CAL1299458.1"/>
    <property type="molecule type" value="Genomic_DNA"/>
</dbReference>
<dbReference type="PANTHER" id="PTHR23511:SF5">
    <property type="entry name" value="MAJOR FACILITATOR-TYPE TRANSPORTER HXNZ-RELATED"/>
    <property type="match status" value="1"/>
</dbReference>
<evidence type="ECO:0000256" key="4">
    <source>
        <dbReference type="ARBA" id="ARBA00022989"/>
    </source>
</evidence>
<dbReference type="GO" id="GO:0022857">
    <property type="term" value="F:transmembrane transporter activity"/>
    <property type="evidence" value="ECO:0007669"/>
    <property type="project" value="InterPro"/>
</dbReference>